<dbReference type="SMART" id="SM00331">
    <property type="entry name" value="PP2C_SIG"/>
    <property type="match status" value="1"/>
</dbReference>
<evidence type="ECO:0000313" key="4">
    <source>
        <dbReference type="Proteomes" id="UP000017396"/>
    </source>
</evidence>
<feature type="region of interest" description="Disordered" evidence="1">
    <location>
        <begin position="31"/>
        <end position="52"/>
    </location>
</feature>
<dbReference type="PROSITE" id="PS51746">
    <property type="entry name" value="PPM_2"/>
    <property type="match status" value="1"/>
</dbReference>
<dbReference type="RefSeq" id="WP_023175918.1">
    <property type="nucleotide sequence ID" value="NC_022600.1"/>
</dbReference>
<dbReference type="Proteomes" id="UP000017396">
    <property type="component" value="Chromosome"/>
</dbReference>
<name>U5QNP8_GLOK1</name>
<organism evidence="3 4">
    <name type="scientific">Gloeobacter kilaueensis (strain ATCC BAA-2537 / CCAP 1431/1 / ULC 316 / JS1)</name>
    <dbReference type="NCBI Taxonomy" id="1183438"/>
    <lineage>
        <taxon>Bacteria</taxon>
        <taxon>Bacillati</taxon>
        <taxon>Cyanobacteriota</taxon>
        <taxon>Cyanophyceae</taxon>
        <taxon>Gloeobacterales</taxon>
        <taxon>Gloeobacteraceae</taxon>
        <taxon>Gloeobacter</taxon>
    </lineage>
</organism>
<dbReference type="GO" id="GO:0004722">
    <property type="term" value="F:protein serine/threonine phosphatase activity"/>
    <property type="evidence" value="ECO:0007669"/>
    <property type="project" value="UniProtKB-EC"/>
</dbReference>
<dbReference type="Pfam" id="PF13672">
    <property type="entry name" value="PP2C_2"/>
    <property type="match status" value="1"/>
</dbReference>
<feature type="compositionally biased region" description="Pro residues" evidence="1">
    <location>
        <begin position="731"/>
        <end position="743"/>
    </location>
</feature>
<evidence type="ECO:0000313" key="3">
    <source>
        <dbReference type="EMBL" id="AGY60551.1"/>
    </source>
</evidence>
<protein>
    <submittedName>
        <fullName evidence="3">Protein serine/threonine phosphatase</fullName>
        <ecNumber evidence="3">3.1.3.16</ecNumber>
    </submittedName>
</protein>
<keyword evidence="4" id="KW-1185">Reference proteome</keyword>
<feature type="compositionally biased region" description="Low complexity" evidence="1">
    <location>
        <begin position="699"/>
        <end position="716"/>
    </location>
</feature>
<dbReference type="PANTHER" id="PTHR13832">
    <property type="entry name" value="PROTEIN PHOSPHATASE 2C"/>
    <property type="match status" value="1"/>
</dbReference>
<sequence length="743" mass="78965">MYYLALGNPEKLAARLGERYQQVRSGVLPVVRDLSPHQPPPNTDESPASHLPASAQPYQRLNDWRWAVPEVFTFLNGPGEPCLLLSNVPVDDGVPWQNLIEGWREANVLQQLGWLAQIVRLWEPCVAQKVASSLLLPTNIGVQGWQIRLFYLKSDTDGQSVTLSDLVGCWRTLQPLSSVLASLIVAVESGQVGNASDLLEAIESLAILVASGRIAEVTAATDVGRRRKNNEDCFAYEPGGRFAIVCDGMGGHDGGEVASRMATESLEKDLKNLASQGLTPREIRSQLIETLQKANLQIWEVNQQQRRTGTGKMGTTVVACYQDGALLHVAHVGDSRIYLINRKHCQQLTVDHDLTQKEISRAHAASSAAALIPTGGTLTQALGLMPQGTLQPVVQSFVLPEECLVLLCSDGLCDGDLIERHWKSILRPFLDQDLSSAAPKLIELALRELGHDNITFVLLKYVPGAVKEPELPTVELPERPQTIVPKSSEPAEPIPAVAAAAPPEMPVAAPAPKPLSVERPRPKPWLPIAAGSMAAVLAGAVFVLPRLSRTTAPAPGVISAARPTAPATETRSAPPIAAAVKTPVQPPAPKPAPVAKQAPPTSIKPKSEPAPTGSSKPPLPQVAAQAAPLPEPTLKLDEGVTAKAARKAATIVDREIATIDQATVSPDPPKATDGSTTRSSRRKQRRTGEQPENPLQERTVPATGLAGTTAAPVETVPAPPARPTVAAPVPAATPPPPTSSSTP</sequence>
<dbReference type="PANTHER" id="PTHR13832:SF827">
    <property type="entry name" value="PROTEIN PHOSPHATASE 1L"/>
    <property type="match status" value="1"/>
</dbReference>
<dbReference type="AlphaFoldDB" id="U5QNP8"/>
<evidence type="ECO:0000256" key="1">
    <source>
        <dbReference type="SAM" id="MobiDB-lite"/>
    </source>
</evidence>
<dbReference type="OrthoDB" id="500607at2"/>
<dbReference type="eggNOG" id="COG0631">
    <property type="taxonomic scope" value="Bacteria"/>
</dbReference>
<dbReference type="PATRIC" id="fig|1183438.3.peg.4234"/>
<dbReference type="EC" id="3.1.3.16" evidence="3"/>
<dbReference type="HOGENOM" id="CLU_022068_0_0_3"/>
<evidence type="ECO:0000259" key="2">
    <source>
        <dbReference type="PROSITE" id="PS51746"/>
    </source>
</evidence>
<dbReference type="InterPro" id="IPR036457">
    <property type="entry name" value="PPM-type-like_dom_sf"/>
</dbReference>
<dbReference type="KEGG" id="glj:GKIL_4305"/>
<dbReference type="SUPFAM" id="SSF81606">
    <property type="entry name" value="PP2C-like"/>
    <property type="match status" value="1"/>
</dbReference>
<feature type="region of interest" description="Disordered" evidence="1">
    <location>
        <begin position="581"/>
        <end position="743"/>
    </location>
</feature>
<dbReference type="InterPro" id="IPR015655">
    <property type="entry name" value="PP2C"/>
</dbReference>
<dbReference type="SMART" id="SM00332">
    <property type="entry name" value="PP2Cc"/>
    <property type="match status" value="1"/>
</dbReference>
<gene>
    <name evidence="3" type="primary">kgd</name>
    <name evidence="3" type="ORF">GKIL_4305</name>
</gene>
<dbReference type="InterPro" id="IPR001932">
    <property type="entry name" value="PPM-type_phosphatase-like_dom"/>
</dbReference>
<dbReference type="Gene3D" id="3.60.40.10">
    <property type="entry name" value="PPM-type phosphatase domain"/>
    <property type="match status" value="1"/>
</dbReference>
<dbReference type="CDD" id="cd00143">
    <property type="entry name" value="PP2Cc"/>
    <property type="match status" value="1"/>
</dbReference>
<reference evidence="3 4" key="1">
    <citation type="journal article" date="2013" name="PLoS ONE">
        <title>Cultivation and Complete Genome Sequencing of Gloeobacter kilaueensis sp. nov., from a Lava Cave in Kilauea Caldera, Hawai'i.</title>
        <authorList>
            <person name="Saw J.H."/>
            <person name="Schatz M."/>
            <person name="Brown M.V."/>
            <person name="Kunkel D.D."/>
            <person name="Foster J.S."/>
            <person name="Shick H."/>
            <person name="Christensen S."/>
            <person name="Hou S."/>
            <person name="Wan X."/>
            <person name="Donachie S.P."/>
        </authorList>
    </citation>
    <scope>NUCLEOTIDE SEQUENCE [LARGE SCALE GENOMIC DNA]</scope>
    <source>
        <strain evidence="4">JS</strain>
    </source>
</reference>
<dbReference type="STRING" id="1183438.GKIL_4305"/>
<dbReference type="EMBL" id="CP003587">
    <property type="protein sequence ID" value="AGY60551.1"/>
    <property type="molecule type" value="Genomic_DNA"/>
</dbReference>
<accession>U5QNP8</accession>
<feature type="domain" description="PPM-type phosphatase" evidence="2">
    <location>
        <begin position="216"/>
        <end position="461"/>
    </location>
</feature>
<proteinExistence type="predicted"/>
<keyword evidence="3" id="KW-0378">Hydrolase</keyword>